<dbReference type="RefSeq" id="WP_203383406.1">
    <property type="nucleotide sequence ID" value="NZ_JAENHP010000031.1"/>
</dbReference>
<proteinExistence type="inferred from homology"/>
<evidence type="ECO:0000259" key="6">
    <source>
        <dbReference type="Pfam" id="PF08386"/>
    </source>
</evidence>
<evidence type="ECO:0000256" key="4">
    <source>
        <dbReference type="SAM" id="SignalP"/>
    </source>
</evidence>
<evidence type="ECO:0000256" key="3">
    <source>
        <dbReference type="SAM" id="MobiDB-lite"/>
    </source>
</evidence>
<organism evidence="7 8">
    <name type="scientific">Paractinoplanes ovalisporus</name>
    <dbReference type="NCBI Taxonomy" id="2810368"/>
    <lineage>
        <taxon>Bacteria</taxon>
        <taxon>Bacillati</taxon>
        <taxon>Actinomycetota</taxon>
        <taxon>Actinomycetes</taxon>
        <taxon>Micromonosporales</taxon>
        <taxon>Micromonosporaceae</taxon>
        <taxon>Paractinoplanes</taxon>
    </lineage>
</organism>
<protein>
    <submittedName>
        <fullName evidence="7">Alpha/beta fold hydrolase</fullName>
    </submittedName>
</protein>
<gene>
    <name evidence="7" type="ORF">JIG36_46890</name>
</gene>
<name>A0ABS2AT83_9ACTN</name>
<dbReference type="InterPro" id="IPR051601">
    <property type="entry name" value="Serine_prot/Carboxylest_S33"/>
</dbReference>
<accession>A0ABS2AT83</accession>
<dbReference type="Gene3D" id="3.40.50.1820">
    <property type="entry name" value="alpha/beta hydrolase"/>
    <property type="match status" value="1"/>
</dbReference>
<comment type="similarity">
    <text evidence="1">Belongs to the peptidase S33 family.</text>
</comment>
<evidence type="ECO:0000313" key="8">
    <source>
        <dbReference type="Proteomes" id="UP000632138"/>
    </source>
</evidence>
<keyword evidence="8" id="KW-1185">Reference proteome</keyword>
<sequence>MSLPSRLLAAGVAGLVMAGALIAPSPATAAVPASSSAPSRNARTSAEERRRVDSVPTPKLGWYSCYTWAQCATAKLPLDYDRPNGEQVTLALLRVKAKDQKHKIGSLFVNPGGPGASSVSLALAAPFFLSDSLLDRFDIVGMDPRGIGFSDPVMCFAGPGRQQPVLAKLNTGFPYGVKEEKAFVKAAAKQGRACSTYGRDLAGAMSTAEVARDMDVMRRAVGDSKLTYLGFSYGTALGQYYANMFPDRFRAIAVDGVIDPRAWVGSRATAGQVQDDRLRSADGAWKALQEIMRRCNQAGAAKCEFSGQALRRFRIVANRLKAKPLSVGGQKITYATFISMALSSLYDVEAGAEVTELAAALWRLTTPGAKTTGTETLTVARAHQKAIGRAFPYDNSFDAYAAVMCTDGYHPTSGSAWIKAGAKADKRAPYFGRAWAWASASCARNSWTVRDEDAYLGPFNRRTKNPVLVVGSYWDPATNYADAVKSAKLLPNSRLLSSANWGHTAYGTSACVTNAMDHYLLTRSLPARGKSCVGDVQPFRTNLADNPTETSESTFNLTTATPAEIAAQGLPTENTPKVLPPVR</sequence>
<feature type="domain" description="AB hydrolase-1" evidence="5">
    <location>
        <begin position="107"/>
        <end position="257"/>
    </location>
</feature>
<feature type="domain" description="Peptidase S33 tripeptidyl aminopeptidase-like C-terminal" evidence="6">
    <location>
        <begin position="428"/>
        <end position="532"/>
    </location>
</feature>
<reference evidence="7 8" key="1">
    <citation type="submission" date="2021-01" db="EMBL/GenBank/DDBJ databases">
        <title>Actinoplanes sp. nov. LDG1-06 isolated from lichen.</title>
        <authorList>
            <person name="Saeng-In P."/>
            <person name="Phongsopitanun W."/>
            <person name="Kanchanasin P."/>
            <person name="Yuki M."/>
            <person name="Kudo T."/>
            <person name="Ohkuma M."/>
            <person name="Tanasupawat S."/>
        </authorList>
    </citation>
    <scope>NUCLEOTIDE SEQUENCE [LARGE SCALE GENOMIC DNA]</scope>
    <source>
        <strain evidence="7 8">LDG1-06</strain>
    </source>
</reference>
<comment type="caution">
    <text evidence="7">The sequence shown here is derived from an EMBL/GenBank/DDBJ whole genome shotgun (WGS) entry which is preliminary data.</text>
</comment>
<evidence type="ECO:0000256" key="2">
    <source>
        <dbReference type="ARBA" id="ARBA00022801"/>
    </source>
</evidence>
<evidence type="ECO:0000256" key="1">
    <source>
        <dbReference type="ARBA" id="ARBA00010088"/>
    </source>
</evidence>
<dbReference type="Pfam" id="PF00561">
    <property type="entry name" value="Abhydrolase_1"/>
    <property type="match status" value="1"/>
</dbReference>
<dbReference type="InterPro" id="IPR000073">
    <property type="entry name" value="AB_hydrolase_1"/>
</dbReference>
<dbReference type="SUPFAM" id="SSF53474">
    <property type="entry name" value="alpha/beta-Hydrolases"/>
    <property type="match status" value="1"/>
</dbReference>
<evidence type="ECO:0000313" key="7">
    <source>
        <dbReference type="EMBL" id="MBM2623052.1"/>
    </source>
</evidence>
<dbReference type="PANTHER" id="PTHR43248">
    <property type="entry name" value="2-SUCCINYL-6-HYDROXY-2,4-CYCLOHEXADIENE-1-CARBOXYLATE SYNTHASE"/>
    <property type="match status" value="1"/>
</dbReference>
<dbReference type="InterPro" id="IPR013595">
    <property type="entry name" value="Pept_S33_TAP-like_C"/>
</dbReference>
<feature type="region of interest" description="Disordered" evidence="3">
    <location>
        <begin position="29"/>
        <end position="53"/>
    </location>
</feature>
<dbReference type="GO" id="GO:0016787">
    <property type="term" value="F:hydrolase activity"/>
    <property type="evidence" value="ECO:0007669"/>
    <property type="project" value="UniProtKB-KW"/>
</dbReference>
<feature type="compositionally biased region" description="Low complexity" evidence="3">
    <location>
        <begin position="29"/>
        <end position="44"/>
    </location>
</feature>
<dbReference type="InterPro" id="IPR029058">
    <property type="entry name" value="AB_hydrolase_fold"/>
</dbReference>
<evidence type="ECO:0000259" key="5">
    <source>
        <dbReference type="Pfam" id="PF00561"/>
    </source>
</evidence>
<dbReference type="PANTHER" id="PTHR43248:SF25">
    <property type="entry name" value="AB HYDROLASE-1 DOMAIN-CONTAINING PROTEIN-RELATED"/>
    <property type="match status" value="1"/>
</dbReference>
<dbReference type="EMBL" id="JAENHP010000031">
    <property type="protein sequence ID" value="MBM2623052.1"/>
    <property type="molecule type" value="Genomic_DNA"/>
</dbReference>
<feature type="chain" id="PRO_5047211244" evidence="4">
    <location>
        <begin position="30"/>
        <end position="583"/>
    </location>
</feature>
<keyword evidence="2 7" id="KW-0378">Hydrolase</keyword>
<dbReference type="Pfam" id="PF08386">
    <property type="entry name" value="Abhydrolase_4"/>
    <property type="match status" value="1"/>
</dbReference>
<feature type="signal peptide" evidence="4">
    <location>
        <begin position="1"/>
        <end position="29"/>
    </location>
</feature>
<dbReference type="Proteomes" id="UP000632138">
    <property type="component" value="Unassembled WGS sequence"/>
</dbReference>
<keyword evidence="4" id="KW-0732">Signal</keyword>